<proteinExistence type="predicted"/>
<name>A0ABS1D898_9PROT</name>
<accession>A0ABS1D898</accession>
<organism evidence="1 2">
    <name type="scientific">Paracraurococcus ruber</name>
    <dbReference type="NCBI Taxonomy" id="77675"/>
    <lineage>
        <taxon>Bacteria</taxon>
        <taxon>Pseudomonadati</taxon>
        <taxon>Pseudomonadota</taxon>
        <taxon>Alphaproteobacteria</taxon>
        <taxon>Acetobacterales</taxon>
        <taxon>Roseomonadaceae</taxon>
        <taxon>Paracraurococcus</taxon>
    </lineage>
</organism>
<gene>
    <name evidence="1" type="ORF">CKO45_32150</name>
</gene>
<dbReference type="RefSeq" id="WP_207191910.1">
    <property type="nucleotide sequence ID" value="NZ_NRSG01000789.1"/>
</dbReference>
<sequence length="118" mass="12973">MSGVALLGTLLREALPDAAVLDLTGHGGRVFAWCPGAWPGIADAAALPAAERALLGRFRQGPARHPPPWRGRRTARCCWRWTGRRRRRRSPCCPRRRCCWNPARRSAARPCRAAAAPG</sequence>
<evidence type="ECO:0000313" key="1">
    <source>
        <dbReference type="EMBL" id="MBK1662821.1"/>
    </source>
</evidence>
<dbReference type="EMBL" id="NRSG01000789">
    <property type="protein sequence ID" value="MBK1662821.1"/>
    <property type="molecule type" value="Genomic_DNA"/>
</dbReference>
<keyword evidence="2" id="KW-1185">Reference proteome</keyword>
<comment type="caution">
    <text evidence="1">The sequence shown here is derived from an EMBL/GenBank/DDBJ whole genome shotgun (WGS) entry which is preliminary data.</text>
</comment>
<dbReference type="Proteomes" id="UP000697995">
    <property type="component" value="Unassembled WGS sequence"/>
</dbReference>
<reference evidence="1 2" key="1">
    <citation type="journal article" date="2020" name="Microorganisms">
        <title>Osmotic Adaptation and Compatible Solute Biosynthesis of Phototrophic Bacteria as Revealed from Genome Analyses.</title>
        <authorList>
            <person name="Imhoff J.F."/>
            <person name="Rahn T."/>
            <person name="Kunzel S."/>
            <person name="Keller A."/>
            <person name="Neulinger S.C."/>
        </authorList>
    </citation>
    <scope>NUCLEOTIDE SEQUENCE [LARGE SCALE GENOMIC DNA]</scope>
    <source>
        <strain evidence="1 2">DSM 15382</strain>
    </source>
</reference>
<evidence type="ECO:0000313" key="2">
    <source>
        <dbReference type="Proteomes" id="UP000697995"/>
    </source>
</evidence>
<protein>
    <submittedName>
        <fullName evidence="1">Uncharacterized protein</fullName>
    </submittedName>
</protein>